<feature type="chain" id="PRO_5032630336" evidence="2">
    <location>
        <begin position="25"/>
        <end position="324"/>
    </location>
</feature>
<dbReference type="PANTHER" id="PTHR42928">
    <property type="entry name" value="TRICARBOXYLATE-BINDING PROTEIN"/>
    <property type="match status" value="1"/>
</dbReference>
<comment type="caution">
    <text evidence="3">The sequence shown here is derived from an EMBL/GenBank/DDBJ whole genome shotgun (WGS) entry which is preliminary data.</text>
</comment>
<evidence type="ECO:0000313" key="3">
    <source>
        <dbReference type="EMBL" id="NYT37458.1"/>
    </source>
</evidence>
<evidence type="ECO:0000256" key="1">
    <source>
        <dbReference type="ARBA" id="ARBA00006987"/>
    </source>
</evidence>
<dbReference type="Gene3D" id="3.40.190.10">
    <property type="entry name" value="Periplasmic binding protein-like II"/>
    <property type="match status" value="1"/>
</dbReference>
<dbReference type="RefSeq" id="WP_129969399.1">
    <property type="nucleotide sequence ID" value="NZ_JACCEW010000003.1"/>
</dbReference>
<dbReference type="EMBL" id="JACCEW010000003">
    <property type="protein sequence ID" value="NYT37458.1"/>
    <property type="molecule type" value="Genomic_DNA"/>
</dbReference>
<dbReference type="OrthoDB" id="8678477at2"/>
<accession>A0A853FCH3</accession>
<protein>
    <submittedName>
        <fullName evidence="3">Tripartite tricarboxylate transporter substrate binding protein</fullName>
    </submittedName>
</protein>
<organism evidence="3 4">
    <name type="scientific">Allopusillimonas soli</name>
    <dbReference type="NCBI Taxonomy" id="659016"/>
    <lineage>
        <taxon>Bacteria</taxon>
        <taxon>Pseudomonadati</taxon>
        <taxon>Pseudomonadota</taxon>
        <taxon>Betaproteobacteria</taxon>
        <taxon>Burkholderiales</taxon>
        <taxon>Alcaligenaceae</taxon>
        <taxon>Allopusillimonas</taxon>
    </lineage>
</organism>
<keyword evidence="2" id="KW-0732">Signal</keyword>
<dbReference type="Proteomes" id="UP000580517">
    <property type="component" value="Unassembled WGS sequence"/>
</dbReference>
<dbReference type="Gene3D" id="3.40.190.150">
    <property type="entry name" value="Bordetella uptake gene, domain 1"/>
    <property type="match status" value="1"/>
</dbReference>
<gene>
    <name evidence="3" type="ORF">H0A68_11290</name>
</gene>
<dbReference type="SUPFAM" id="SSF53850">
    <property type="entry name" value="Periplasmic binding protein-like II"/>
    <property type="match status" value="1"/>
</dbReference>
<dbReference type="Pfam" id="PF03401">
    <property type="entry name" value="TctC"/>
    <property type="match status" value="1"/>
</dbReference>
<comment type="similarity">
    <text evidence="1">Belongs to the UPF0065 (bug) family.</text>
</comment>
<dbReference type="InterPro" id="IPR005064">
    <property type="entry name" value="BUG"/>
</dbReference>
<proteinExistence type="inferred from homology"/>
<dbReference type="PANTHER" id="PTHR42928:SF5">
    <property type="entry name" value="BLR1237 PROTEIN"/>
    <property type="match status" value="1"/>
</dbReference>
<feature type="signal peptide" evidence="2">
    <location>
        <begin position="1"/>
        <end position="24"/>
    </location>
</feature>
<sequence length="324" mass="34299">MKRLRCIAAAAACVLASGSLTARAQTYPTRPVEWVVPYQAGGGTDIVARTVAEKMAAELGQSIVIVNKPGAATAIGAAYAARAKPDGYVMLTGDTATLAANPALYPGLAYDPQKDFDTVGLLARFAMILVVNPAVPVHNLQEFVEWAKQKKEGVSYGTPGAGSPHHLATELFKQKTGLNLVHVPYRGAAPAVQDVMGGQIPCMFVDSATGQQYISSGMLRPIAVASKERLANLPEVPTLIESGMEGFEAYAWQGLLVPKGTPHSAIETLSKALQSALKDAAIRKKFSDMGLEAIPGTPREMADYASAEREKWGTLIHDAGIKVQ</sequence>
<dbReference type="CDD" id="cd07012">
    <property type="entry name" value="PBP2_Bug_TTT"/>
    <property type="match status" value="1"/>
</dbReference>
<dbReference type="InterPro" id="IPR042100">
    <property type="entry name" value="Bug_dom1"/>
</dbReference>
<dbReference type="AlphaFoldDB" id="A0A853FCH3"/>
<evidence type="ECO:0000256" key="2">
    <source>
        <dbReference type="SAM" id="SignalP"/>
    </source>
</evidence>
<name>A0A853FCH3_9BURK</name>
<evidence type="ECO:0000313" key="4">
    <source>
        <dbReference type="Proteomes" id="UP000580517"/>
    </source>
</evidence>
<reference evidence="3 4" key="1">
    <citation type="submission" date="2020-07" db="EMBL/GenBank/DDBJ databases">
        <title>Taxonomic revisions and descriptions of new bacterial species based on genomic comparisons in the high-G+C-content subgroup of the family Alcaligenaceae.</title>
        <authorList>
            <person name="Szabo A."/>
            <person name="Felfoldi T."/>
        </authorList>
    </citation>
    <scope>NUCLEOTIDE SEQUENCE [LARGE SCALE GENOMIC DNA]</scope>
    <source>
        <strain evidence="3 4">DSM 25264</strain>
    </source>
</reference>
<dbReference type="PIRSF" id="PIRSF017082">
    <property type="entry name" value="YflP"/>
    <property type="match status" value="1"/>
</dbReference>
<keyword evidence="4" id="KW-1185">Reference proteome</keyword>